<name>A0A655E6G2_MYCTX</name>
<evidence type="ECO:0000313" key="2">
    <source>
        <dbReference type="Proteomes" id="UP000039217"/>
    </source>
</evidence>
<reference evidence="1 2" key="1">
    <citation type="submission" date="2015-03" db="EMBL/GenBank/DDBJ databases">
        <authorList>
            <consortium name="Pathogen Informatics"/>
        </authorList>
    </citation>
    <scope>NUCLEOTIDE SEQUENCE [LARGE SCALE GENOMIC DNA]</scope>
    <source>
        <strain evidence="1 2">D00501624</strain>
    </source>
</reference>
<accession>A0A655E6G2</accession>
<protein>
    <submittedName>
        <fullName evidence="1">Uncharacterized protein</fullName>
    </submittedName>
</protein>
<evidence type="ECO:0000313" key="1">
    <source>
        <dbReference type="EMBL" id="CNV05845.1"/>
    </source>
</evidence>
<dbReference type="EMBL" id="CQQC01000454">
    <property type="protein sequence ID" value="CNV05845.1"/>
    <property type="molecule type" value="Genomic_DNA"/>
</dbReference>
<organism evidence="1 2">
    <name type="scientific">Mycobacterium tuberculosis</name>
    <dbReference type="NCBI Taxonomy" id="1773"/>
    <lineage>
        <taxon>Bacteria</taxon>
        <taxon>Bacillati</taxon>
        <taxon>Actinomycetota</taxon>
        <taxon>Actinomycetes</taxon>
        <taxon>Mycobacteriales</taxon>
        <taxon>Mycobacteriaceae</taxon>
        <taxon>Mycobacterium</taxon>
        <taxon>Mycobacterium tuberculosis complex</taxon>
    </lineage>
</organism>
<gene>
    <name evidence="1" type="ORF">ERS007661_01577</name>
</gene>
<dbReference type="AlphaFoldDB" id="A0A655E6G2"/>
<dbReference type="Proteomes" id="UP000039217">
    <property type="component" value="Unassembled WGS sequence"/>
</dbReference>
<sequence length="40" mass="4270">MRAASSLIVRSIPALPSDSEITASVLNWVFVNPLGRSARS</sequence>
<proteinExistence type="predicted"/>